<dbReference type="Gene3D" id="2.60.40.720">
    <property type="match status" value="1"/>
</dbReference>
<name>A0A9N9RRW1_9DIPT</name>
<feature type="region of interest" description="Disordered" evidence="5">
    <location>
        <begin position="311"/>
        <end position="354"/>
    </location>
</feature>
<feature type="region of interest" description="Disordered" evidence="5">
    <location>
        <begin position="1"/>
        <end position="23"/>
    </location>
</feature>
<feature type="region of interest" description="Disordered" evidence="5">
    <location>
        <begin position="208"/>
        <end position="267"/>
    </location>
</feature>
<dbReference type="GO" id="GO:0048592">
    <property type="term" value="P:eye morphogenesis"/>
    <property type="evidence" value="ECO:0007669"/>
    <property type="project" value="UniProtKB-ARBA"/>
</dbReference>
<evidence type="ECO:0000256" key="2">
    <source>
        <dbReference type="ARBA" id="ARBA00023015"/>
    </source>
</evidence>
<evidence type="ECO:0000313" key="8">
    <source>
        <dbReference type="Proteomes" id="UP001153620"/>
    </source>
</evidence>
<dbReference type="PANTHER" id="PTHR11950:SF31">
    <property type="entry name" value="SEGMENTATION PROTEIN RUNT"/>
    <property type="match status" value="1"/>
</dbReference>
<dbReference type="SUPFAM" id="SSF49417">
    <property type="entry name" value="p53-like transcription factors"/>
    <property type="match status" value="1"/>
</dbReference>
<organism evidence="7 8">
    <name type="scientific">Chironomus riparius</name>
    <dbReference type="NCBI Taxonomy" id="315576"/>
    <lineage>
        <taxon>Eukaryota</taxon>
        <taxon>Metazoa</taxon>
        <taxon>Ecdysozoa</taxon>
        <taxon>Arthropoda</taxon>
        <taxon>Hexapoda</taxon>
        <taxon>Insecta</taxon>
        <taxon>Pterygota</taxon>
        <taxon>Neoptera</taxon>
        <taxon>Endopterygota</taxon>
        <taxon>Diptera</taxon>
        <taxon>Nematocera</taxon>
        <taxon>Chironomoidea</taxon>
        <taxon>Chironomidae</taxon>
        <taxon>Chironominae</taxon>
        <taxon>Chironomus</taxon>
    </lineage>
</organism>
<dbReference type="PRINTS" id="PR00967">
    <property type="entry name" value="ONCOGENEAML1"/>
</dbReference>
<dbReference type="EMBL" id="OU895878">
    <property type="protein sequence ID" value="CAG9801873.1"/>
    <property type="molecule type" value="Genomic_DNA"/>
</dbReference>
<accession>A0A9N9RRW1</accession>
<dbReference type="OrthoDB" id="10029800at2759"/>
<gene>
    <name evidence="7" type="ORF">CHIRRI_LOCUS4793</name>
</gene>
<feature type="compositionally biased region" description="Low complexity" evidence="5">
    <location>
        <begin position="332"/>
        <end position="352"/>
    </location>
</feature>
<dbReference type="InterPro" id="IPR000040">
    <property type="entry name" value="AML1_Runt"/>
</dbReference>
<evidence type="ECO:0000256" key="1">
    <source>
        <dbReference type="ARBA" id="ARBA00004123"/>
    </source>
</evidence>
<evidence type="ECO:0000256" key="3">
    <source>
        <dbReference type="ARBA" id="ARBA00023163"/>
    </source>
</evidence>
<feature type="compositionally biased region" description="Polar residues" evidence="5">
    <location>
        <begin position="443"/>
        <end position="468"/>
    </location>
</feature>
<dbReference type="InterPro" id="IPR013524">
    <property type="entry name" value="Runt_dom"/>
</dbReference>
<reference evidence="7" key="2">
    <citation type="submission" date="2022-10" db="EMBL/GenBank/DDBJ databases">
        <authorList>
            <consortium name="ENA_rothamsted_submissions"/>
            <consortium name="culmorum"/>
            <person name="King R."/>
        </authorList>
    </citation>
    <scope>NUCLEOTIDE SEQUENCE</scope>
</reference>
<dbReference type="Pfam" id="PF00853">
    <property type="entry name" value="Runt"/>
    <property type="match status" value="1"/>
</dbReference>
<keyword evidence="4" id="KW-0539">Nucleus</keyword>
<feature type="compositionally biased region" description="Polar residues" evidence="5">
    <location>
        <begin position="1"/>
        <end position="19"/>
    </location>
</feature>
<dbReference type="FunFam" id="2.60.40.720:FF:000001">
    <property type="entry name" value="Runt-related transcription factor"/>
    <property type="match status" value="1"/>
</dbReference>
<sequence>MHLPNSEGSTAIASPTPEQAKSPEQIGTSIMNDMYQNLHELLQEYHGELVSTGSPSILCSALPNHWRSNKSLPCAFKVVALDDIQDGTIVTIKAGNDENYCGELRNATAVMKNQVAKFNDLRFVGRSGRGKSFSITITISSYPCQIASYTKAIKVTVDGPREPRSKQNYAYGHPGGFNPFMLNPGWLDAAYMNYAWTDYFRHQHQPHHPAMAAKGSPTLPTTNGTTVLPNGTDAFFPSLPSPPNSVASTSAPTITSPSTPTQQNSQTLIQPPTSVYLPPFPFAAHPELLHKSPFMPYNALRAGLPPHSLTPGATMSSLLGGDQNNGNVGRLSPASSRNSTSSPPSNSQSTPNHKINLSMEFNSTNDHSSHSSCEDSEDEQIDVVKSAFVPILRPTLTATITTSTTPDSTVKESSPSREIPIKIKCELKAPSSKKHILHEKTSDGLQSPDTKIKSSTITQQQKTVWRPY</sequence>
<dbReference type="GO" id="GO:0005524">
    <property type="term" value="F:ATP binding"/>
    <property type="evidence" value="ECO:0007669"/>
    <property type="project" value="InterPro"/>
</dbReference>
<evidence type="ECO:0000313" key="7">
    <source>
        <dbReference type="EMBL" id="CAG9801873.1"/>
    </source>
</evidence>
<dbReference type="GO" id="GO:0005634">
    <property type="term" value="C:nucleus"/>
    <property type="evidence" value="ECO:0007669"/>
    <property type="project" value="UniProtKB-SubCell"/>
</dbReference>
<proteinExistence type="predicted"/>
<dbReference type="Proteomes" id="UP001153620">
    <property type="component" value="Chromosome 2"/>
</dbReference>
<evidence type="ECO:0000259" key="6">
    <source>
        <dbReference type="PROSITE" id="PS51062"/>
    </source>
</evidence>
<keyword evidence="2" id="KW-0805">Transcription regulation</keyword>
<dbReference type="InterPro" id="IPR012346">
    <property type="entry name" value="p53/RUNT-type_TF_DNA-bd_sf"/>
</dbReference>
<dbReference type="GO" id="GO:0001709">
    <property type="term" value="P:cell fate determination"/>
    <property type="evidence" value="ECO:0007669"/>
    <property type="project" value="UniProtKB-ARBA"/>
</dbReference>
<dbReference type="InterPro" id="IPR008967">
    <property type="entry name" value="p53-like_TF_DNA-bd_sf"/>
</dbReference>
<keyword evidence="3" id="KW-0804">Transcription</keyword>
<dbReference type="AlphaFoldDB" id="A0A9N9RRW1"/>
<dbReference type="PROSITE" id="PS51062">
    <property type="entry name" value="RUNT"/>
    <property type="match status" value="1"/>
</dbReference>
<feature type="compositionally biased region" description="Polar residues" evidence="5">
    <location>
        <begin position="311"/>
        <end position="327"/>
    </location>
</feature>
<dbReference type="GO" id="GO:0000978">
    <property type="term" value="F:RNA polymerase II cis-regulatory region sequence-specific DNA binding"/>
    <property type="evidence" value="ECO:0007669"/>
    <property type="project" value="TreeGrafter"/>
</dbReference>
<keyword evidence="8" id="KW-1185">Reference proteome</keyword>
<feature type="region of interest" description="Disordered" evidence="5">
    <location>
        <begin position="430"/>
        <end position="468"/>
    </location>
</feature>
<dbReference type="GO" id="GO:0000981">
    <property type="term" value="F:DNA-binding transcription factor activity, RNA polymerase II-specific"/>
    <property type="evidence" value="ECO:0007669"/>
    <property type="project" value="TreeGrafter"/>
</dbReference>
<reference evidence="7" key="1">
    <citation type="submission" date="2022-01" db="EMBL/GenBank/DDBJ databases">
        <authorList>
            <person name="King R."/>
        </authorList>
    </citation>
    <scope>NUCLEOTIDE SEQUENCE</scope>
</reference>
<evidence type="ECO:0000256" key="5">
    <source>
        <dbReference type="SAM" id="MobiDB-lite"/>
    </source>
</evidence>
<evidence type="ECO:0000256" key="4">
    <source>
        <dbReference type="ARBA" id="ARBA00023242"/>
    </source>
</evidence>
<feature type="domain" description="Runt" evidence="6">
    <location>
        <begin position="37"/>
        <end position="165"/>
    </location>
</feature>
<comment type="subcellular location">
    <subcellularLocation>
        <location evidence="1">Nucleus</location>
    </subcellularLocation>
</comment>
<feature type="compositionally biased region" description="Low complexity" evidence="5">
    <location>
        <begin position="245"/>
        <end position="267"/>
    </location>
</feature>
<protein>
    <recommendedName>
        <fullName evidence="6">Runt domain-containing protein</fullName>
    </recommendedName>
</protein>
<dbReference type="PANTHER" id="PTHR11950">
    <property type="entry name" value="RUNT RELATED"/>
    <property type="match status" value="1"/>
</dbReference>
<feature type="compositionally biased region" description="Polar residues" evidence="5">
    <location>
        <begin position="218"/>
        <end position="229"/>
    </location>
</feature>